<reference evidence="2 3" key="1">
    <citation type="submission" date="2020-12" db="EMBL/GenBank/DDBJ databases">
        <title>Effect of drift, selection, and recombination on the evolution of hybrid genomes in Candida yeast pathogens.</title>
        <authorList>
            <person name="Mixao V."/>
            <person name="Ksiezopolska E."/>
            <person name="Saus E."/>
            <person name="Boekhout T."/>
            <person name="Gacser A."/>
            <person name="Gabaldon T."/>
        </authorList>
    </citation>
    <scope>NUCLEOTIDE SEQUENCE [LARGE SCALE GENOMIC DNA]</scope>
    <source>
        <strain evidence="2 3">BP57</strain>
    </source>
</reference>
<dbReference type="GeneID" id="93649025"/>
<evidence type="ECO:0000256" key="1">
    <source>
        <dbReference type="SAM" id="Coils"/>
    </source>
</evidence>
<dbReference type="RefSeq" id="XP_067550422.1">
    <property type="nucleotide sequence ID" value="XM_067692980.1"/>
</dbReference>
<sequence>MLNSDSNLDTTGIKNTLQIHHLSTLLLTPIAQMSHHHSQVTNPNLYTLRDILLLSQLLHTNKIQIQQDLDSIAPDVLEAILHQWKTHVSTQLEHKSINVNTLNQLKELYRKLLEVYKVNDTESLANEVYYLRIEELENTIEMKKKEFSTVLNS</sequence>
<dbReference type="OrthoDB" id="4081634at2759"/>
<evidence type="ECO:0000313" key="3">
    <source>
        <dbReference type="Proteomes" id="UP000669133"/>
    </source>
</evidence>
<organism evidence="2 3">
    <name type="scientific">Candida metapsilosis</name>
    <dbReference type="NCBI Taxonomy" id="273372"/>
    <lineage>
        <taxon>Eukaryota</taxon>
        <taxon>Fungi</taxon>
        <taxon>Dikarya</taxon>
        <taxon>Ascomycota</taxon>
        <taxon>Saccharomycotina</taxon>
        <taxon>Pichiomycetes</taxon>
        <taxon>Debaryomycetaceae</taxon>
        <taxon>Candida/Lodderomyces clade</taxon>
        <taxon>Candida</taxon>
    </lineage>
</organism>
<evidence type="ECO:0000313" key="2">
    <source>
        <dbReference type="EMBL" id="KAG5421306.1"/>
    </source>
</evidence>
<dbReference type="EMBL" id="JAEOAQ010000001">
    <property type="protein sequence ID" value="KAG5421306.1"/>
    <property type="molecule type" value="Genomic_DNA"/>
</dbReference>
<dbReference type="AlphaFoldDB" id="A0A8H7ZL30"/>
<name>A0A8H7ZL30_9ASCO</name>
<gene>
    <name evidence="2" type="ORF">I9W82_000396</name>
</gene>
<keyword evidence="3" id="KW-1185">Reference proteome</keyword>
<comment type="caution">
    <text evidence="2">The sequence shown here is derived from an EMBL/GenBank/DDBJ whole genome shotgun (WGS) entry which is preliminary data.</text>
</comment>
<keyword evidence="1" id="KW-0175">Coiled coil</keyword>
<protein>
    <submittedName>
        <fullName evidence="2">Uncharacterized protein</fullName>
    </submittedName>
</protein>
<dbReference type="Proteomes" id="UP000669133">
    <property type="component" value="Unassembled WGS sequence"/>
</dbReference>
<accession>A0A8H7ZL30</accession>
<feature type="coiled-coil region" evidence="1">
    <location>
        <begin position="126"/>
        <end position="153"/>
    </location>
</feature>
<proteinExistence type="predicted"/>